<organism evidence="3 4">
    <name type="scientific">Actinopolyspora mortivallis</name>
    <dbReference type="NCBI Taxonomy" id="33906"/>
    <lineage>
        <taxon>Bacteria</taxon>
        <taxon>Bacillati</taxon>
        <taxon>Actinomycetota</taxon>
        <taxon>Actinomycetes</taxon>
        <taxon>Actinopolysporales</taxon>
        <taxon>Actinopolysporaceae</taxon>
        <taxon>Actinopolyspora</taxon>
    </lineage>
</organism>
<dbReference type="Gene3D" id="3.40.605.10">
    <property type="entry name" value="Aldehyde Dehydrogenase, Chain A, domain 1"/>
    <property type="match status" value="1"/>
</dbReference>
<proteinExistence type="predicted"/>
<comment type="caution">
    <text evidence="3">The sequence shown here is derived from an EMBL/GenBank/DDBJ whole genome shotgun (WGS) entry which is preliminary data.</text>
</comment>
<dbReference type="Proteomes" id="UP000239352">
    <property type="component" value="Unassembled WGS sequence"/>
</dbReference>
<reference evidence="3 4" key="1">
    <citation type="submission" date="2018-03" db="EMBL/GenBank/DDBJ databases">
        <title>Actinopolyspora mortivallis from Sahara, screening for active biomolecules.</title>
        <authorList>
            <person name="Selama O."/>
            <person name="Wellington E.M.H."/>
            <person name="Hacene H."/>
        </authorList>
    </citation>
    <scope>NUCLEOTIDE SEQUENCE [LARGE SCALE GENOMIC DNA]</scope>
    <source>
        <strain evidence="3 4">M5A</strain>
    </source>
</reference>
<evidence type="ECO:0000313" key="4">
    <source>
        <dbReference type="Proteomes" id="UP000239352"/>
    </source>
</evidence>
<evidence type="ECO:0000259" key="2">
    <source>
        <dbReference type="Pfam" id="PF00171"/>
    </source>
</evidence>
<dbReference type="AlphaFoldDB" id="A0A2T0GXE7"/>
<evidence type="ECO:0000256" key="1">
    <source>
        <dbReference type="ARBA" id="ARBA00023002"/>
    </source>
</evidence>
<dbReference type="InterPro" id="IPR016162">
    <property type="entry name" value="Ald_DH_N"/>
</dbReference>
<keyword evidence="1" id="KW-0560">Oxidoreductase</keyword>
<dbReference type="STRING" id="1050202.GCA_000384035_00423"/>
<gene>
    <name evidence="3" type="ORF">CEP50_08350</name>
</gene>
<accession>A0A2T0GXE7</accession>
<keyword evidence="4" id="KW-1185">Reference proteome</keyword>
<dbReference type="InParanoid" id="A0A2T0GXE7"/>
<evidence type="ECO:0000313" key="3">
    <source>
        <dbReference type="EMBL" id="PRW63786.1"/>
    </source>
</evidence>
<dbReference type="Pfam" id="PF00171">
    <property type="entry name" value="Aldedh"/>
    <property type="match status" value="1"/>
</dbReference>
<dbReference type="GO" id="GO:0016491">
    <property type="term" value="F:oxidoreductase activity"/>
    <property type="evidence" value="ECO:0007669"/>
    <property type="project" value="UniProtKB-KW"/>
</dbReference>
<feature type="domain" description="Aldehyde dehydrogenase" evidence="2">
    <location>
        <begin position="20"/>
        <end position="248"/>
    </location>
</feature>
<dbReference type="PANTHER" id="PTHR11699">
    <property type="entry name" value="ALDEHYDE DEHYDROGENASE-RELATED"/>
    <property type="match status" value="1"/>
</dbReference>
<dbReference type="InterPro" id="IPR015590">
    <property type="entry name" value="Aldehyde_DH_dom"/>
</dbReference>
<dbReference type="EMBL" id="PVSR01000009">
    <property type="protein sequence ID" value="PRW63786.1"/>
    <property type="molecule type" value="Genomic_DNA"/>
</dbReference>
<sequence length="282" mass="29904">MPRTRKLYIGGSFPRSESGRVRPVLDAHGEFLANAALASRKDLREAVVAARKGFESWSGATAHGRGQVLFRVAEMLEARRGQFATEVADAEGLSLRAAADSVEAAVDRVFWYAGWTDKIGTVFGGVNQVSGPYTCHSVPEPVGVVGVVAPRESALLGLVSVLAPVLAAGNSAVVLASPDRPLPAVTLCEVLATSDLPAGVANVLTGDPAELAPWLASHEDVDALDPTGAEESLRARLEDAAAETVKRVLDVPVREPDWNEPPTPKRLRTLTDLKTVWHPLGQ</sequence>
<dbReference type="SUPFAM" id="SSF53720">
    <property type="entry name" value="ALDH-like"/>
    <property type="match status" value="1"/>
</dbReference>
<name>A0A2T0GXE7_ACTMO</name>
<protein>
    <submittedName>
        <fullName evidence="3">Aldehyde dehydrogenase</fullName>
    </submittedName>
</protein>
<dbReference type="InterPro" id="IPR016161">
    <property type="entry name" value="Ald_DH/histidinol_DH"/>
</dbReference>